<dbReference type="Proteomes" id="UP000219994">
    <property type="component" value="Unassembled WGS sequence"/>
</dbReference>
<evidence type="ECO:0000313" key="6">
    <source>
        <dbReference type="EMBL" id="PDQ34109.1"/>
    </source>
</evidence>
<dbReference type="InterPro" id="IPR001647">
    <property type="entry name" value="HTH_TetR"/>
</dbReference>
<name>A0A2A6FMX7_9MICO</name>
<dbReference type="PROSITE" id="PS50977">
    <property type="entry name" value="HTH_TETR_2"/>
    <property type="match status" value="1"/>
</dbReference>
<organism evidence="6 7">
    <name type="scientific">Candidatus Lumbricidiphila eiseniae</name>
    <dbReference type="NCBI Taxonomy" id="1969409"/>
    <lineage>
        <taxon>Bacteria</taxon>
        <taxon>Bacillati</taxon>
        <taxon>Actinomycetota</taxon>
        <taxon>Actinomycetes</taxon>
        <taxon>Micrococcales</taxon>
        <taxon>Microbacteriaceae</taxon>
        <taxon>Candidatus Lumbricidiphila</taxon>
    </lineage>
</organism>
<dbReference type="PRINTS" id="PR00455">
    <property type="entry name" value="HTHTETR"/>
</dbReference>
<sequence>MAKQARGLARMDVAIRAVGVVFARDGYRLATMEAVMREAGLSQGSLYAHFGAKEALAHAVVARQREIFAEQMASQKGQGVAVLMQTLVGIAHAIASDPVVRGGIRLSTEMPDISSSADVDLWNEAIEEALIHGKVEGVVGPEVDATLVSRIISDSLLGIIAMCLATTDGADLEATARTYLAASLASVAS</sequence>
<evidence type="ECO:0000256" key="2">
    <source>
        <dbReference type="ARBA" id="ARBA00023125"/>
    </source>
</evidence>
<accession>A0A2A6FMX7</accession>
<proteinExistence type="predicted"/>
<dbReference type="SUPFAM" id="SSF48498">
    <property type="entry name" value="Tetracyclin repressor-like, C-terminal domain"/>
    <property type="match status" value="1"/>
</dbReference>
<feature type="domain" description="HTH tetR-type" evidence="5">
    <location>
        <begin position="8"/>
        <end position="68"/>
    </location>
</feature>
<keyword evidence="2 4" id="KW-0238">DNA-binding</keyword>
<evidence type="ECO:0000256" key="4">
    <source>
        <dbReference type="PROSITE-ProRule" id="PRU00335"/>
    </source>
</evidence>
<feature type="DNA-binding region" description="H-T-H motif" evidence="4">
    <location>
        <begin position="31"/>
        <end position="50"/>
    </location>
</feature>
<dbReference type="InterPro" id="IPR036271">
    <property type="entry name" value="Tet_transcr_reg_TetR-rel_C_sf"/>
</dbReference>
<reference evidence="7" key="1">
    <citation type="submission" date="2017-03" db="EMBL/GenBank/DDBJ databases">
        <authorList>
            <person name="Lund M.B."/>
        </authorList>
    </citation>
    <scope>NUCLEOTIDE SEQUENCE [LARGE SCALE GENOMIC DNA]</scope>
</reference>
<keyword evidence="3" id="KW-0804">Transcription</keyword>
<comment type="caution">
    <text evidence="6">The sequence shown here is derived from an EMBL/GenBank/DDBJ whole genome shotgun (WGS) entry which is preliminary data.</text>
</comment>
<dbReference type="Pfam" id="PF00440">
    <property type="entry name" value="TetR_N"/>
    <property type="match status" value="1"/>
</dbReference>
<dbReference type="PANTHER" id="PTHR47506:SF1">
    <property type="entry name" value="HTH-TYPE TRANSCRIPTIONAL REGULATOR YJDC"/>
    <property type="match status" value="1"/>
</dbReference>
<dbReference type="InterPro" id="IPR009057">
    <property type="entry name" value="Homeodomain-like_sf"/>
</dbReference>
<dbReference type="SUPFAM" id="SSF46689">
    <property type="entry name" value="Homeodomain-like"/>
    <property type="match status" value="1"/>
</dbReference>
<evidence type="ECO:0000256" key="1">
    <source>
        <dbReference type="ARBA" id="ARBA00023015"/>
    </source>
</evidence>
<dbReference type="EMBL" id="NAEP01000069">
    <property type="protein sequence ID" value="PDQ34109.1"/>
    <property type="molecule type" value="Genomic_DNA"/>
</dbReference>
<evidence type="ECO:0000256" key="3">
    <source>
        <dbReference type="ARBA" id="ARBA00023163"/>
    </source>
</evidence>
<evidence type="ECO:0000313" key="7">
    <source>
        <dbReference type="Proteomes" id="UP000219994"/>
    </source>
</evidence>
<gene>
    <name evidence="6" type="ORF">B5766_12805</name>
</gene>
<protein>
    <recommendedName>
        <fullName evidence="5">HTH tetR-type domain-containing protein</fullName>
    </recommendedName>
</protein>
<dbReference type="PROSITE" id="PS01081">
    <property type="entry name" value="HTH_TETR_1"/>
    <property type="match status" value="1"/>
</dbReference>
<dbReference type="Gene3D" id="1.10.357.10">
    <property type="entry name" value="Tetracycline Repressor, domain 2"/>
    <property type="match status" value="1"/>
</dbReference>
<dbReference type="AlphaFoldDB" id="A0A2A6FMX7"/>
<dbReference type="GO" id="GO:0003677">
    <property type="term" value="F:DNA binding"/>
    <property type="evidence" value="ECO:0007669"/>
    <property type="project" value="UniProtKB-UniRule"/>
</dbReference>
<dbReference type="PANTHER" id="PTHR47506">
    <property type="entry name" value="TRANSCRIPTIONAL REGULATORY PROTEIN"/>
    <property type="match status" value="1"/>
</dbReference>
<dbReference type="InterPro" id="IPR023772">
    <property type="entry name" value="DNA-bd_HTH_TetR-type_CS"/>
</dbReference>
<evidence type="ECO:0000259" key="5">
    <source>
        <dbReference type="PROSITE" id="PS50977"/>
    </source>
</evidence>
<keyword evidence="1" id="KW-0805">Transcription regulation</keyword>